<protein>
    <submittedName>
        <fullName evidence="1">Uncharacterized protein</fullName>
    </submittedName>
</protein>
<proteinExistence type="predicted"/>
<organism evidence="1 2">
    <name type="scientific">Phlebia brevispora</name>
    <dbReference type="NCBI Taxonomy" id="194682"/>
    <lineage>
        <taxon>Eukaryota</taxon>
        <taxon>Fungi</taxon>
        <taxon>Dikarya</taxon>
        <taxon>Basidiomycota</taxon>
        <taxon>Agaricomycotina</taxon>
        <taxon>Agaricomycetes</taxon>
        <taxon>Polyporales</taxon>
        <taxon>Meruliaceae</taxon>
        <taxon>Phlebia</taxon>
    </lineage>
</organism>
<dbReference type="Proteomes" id="UP001148662">
    <property type="component" value="Unassembled WGS sequence"/>
</dbReference>
<name>A0ACC1T6J0_9APHY</name>
<accession>A0ACC1T6J0</accession>
<evidence type="ECO:0000313" key="1">
    <source>
        <dbReference type="EMBL" id="KAJ3554296.1"/>
    </source>
</evidence>
<gene>
    <name evidence="1" type="ORF">NM688_g3187</name>
</gene>
<comment type="caution">
    <text evidence="1">The sequence shown here is derived from an EMBL/GenBank/DDBJ whole genome shotgun (WGS) entry which is preliminary data.</text>
</comment>
<dbReference type="EMBL" id="JANHOG010000444">
    <property type="protein sequence ID" value="KAJ3554296.1"/>
    <property type="molecule type" value="Genomic_DNA"/>
</dbReference>
<sequence>MAGQALISMAKQCLSGLLKSQFAYSRILVASAPNLNSLMRTIIISIVFCALAVASCVRSAPAAATSTDRVLLSGISSRGFDFGATIGGNPFPSIDAETPTPLGIDIAELGMDKIGSGGTTPLNGDTLSGSKLS</sequence>
<keyword evidence="2" id="KW-1185">Reference proteome</keyword>
<evidence type="ECO:0000313" key="2">
    <source>
        <dbReference type="Proteomes" id="UP001148662"/>
    </source>
</evidence>
<reference evidence="1" key="1">
    <citation type="submission" date="2022-07" db="EMBL/GenBank/DDBJ databases">
        <title>Genome Sequence of Phlebia brevispora.</title>
        <authorList>
            <person name="Buettner E."/>
        </authorList>
    </citation>
    <scope>NUCLEOTIDE SEQUENCE</scope>
    <source>
        <strain evidence="1">MPL23</strain>
    </source>
</reference>